<dbReference type="EMBL" id="CAJVQC010006260">
    <property type="protein sequence ID" value="CAG8564907.1"/>
    <property type="molecule type" value="Genomic_DNA"/>
</dbReference>
<feature type="non-terminal residue" evidence="1">
    <location>
        <position position="476"/>
    </location>
</feature>
<gene>
    <name evidence="1" type="ORF">RPERSI_LOCUS4519</name>
</gene>
<evidence type="ECO:0000313" key="2">
    <source>
        <dbReference type="Proteomes" id="UP000789920"/>
    </source>
</evidence>
<accession>A0ACA9M1X3</accession>
<evidence type="ECO:0000313" key="1">
    <source>
        <dbReference type="EMBL" id="CAG8564907.1"/>
    </source>
</evidence>
<proteinExistence type="predicted"/>
<protein>
    <submittedName>
        <fullName evidence="1">35312_t:CDS:1</fullName>
    </submittedName>
</protein>
<sequence>MYLTWYLELDEQYYKNEMNSVFEPFRSTFTCLNTESIKLFTKENGPNELNKANISYNEATKFCENEMNNVFEPSHSTFTCHNTENIKFSTKESGPNELNKANVSYNETTKFCENEVNNAFDPFHSTFTCHNTENIKFSTKVSGPNELNKANVSYNETKFCENEMNNTFEPSHSTFMCLNTESIKLSTKENGPNELNKVNASYNETKFCENEINNAFELFHSTFTGLNTESIKLSTKENGSNELNKANISYNETKFCENEMNSAFEPFRSTFTCLNTESKKLSTKKSGSNVRSEFVTELVDMNDRQILKITFDISKYDKNKIRKQSNNFPKKNFKKCLQDVAGIISSDNEAAERELNRVIKKSDFASMEIVGQFNLGFIIAKLYKDEGCDLLIIDQHASDEKYNFEQLQLHTKIDSQRLISPRSLELTAAEELVAIDNIDILKANGFDIDIDLEAQTTKKLKLISQPISKDIIFGVE</sequence>
<keyword evidence="2" id="KW-1185">Reference proteome</keyword>
<comment type="caution">
    <text evidence="1">The sequence shown here is derived from an EMBL/GenBank/DDBJ whole genome shotgun (WGS) entry which is preliminary data.</text>
</comment>
<name>A0ACA9M1X3_9GLOM</name>
<reference evidence="1" key="1">
    <citation type="submission" date="2021-06" db="EMBL/GenBank/DDBJ databases">
        <authorList>
            <person name="Kallberg Y."/>
            <person name="Tangrot J."/>
            <person name="Rosling A."/>
        </authorList>
    </citation>
    <scope>NUCLEOTIDE SEQUENCE</scope>
    <source>
        <strain evidence="1">MA461A</strain>
    </source>
</reference>
<dbReference type="Proteomes" id="UP000789920">
    <property type="component" value="Unassembled WGS sequence"/>
</dbReference>
<organism evidence="1 2">
    <name type="scientific">Racocetra persica</name>
    <dbReference type="NCBI Taxonomy" id="160502"/>
    <lineage>
        <taxon>Eukaryota</taxon>
        <taxon>Fungi</taxon>
        <taxon>Fungi incertae sedis</taxon>
        <taxon>Mucoromycota</taxon>
        <taxon>Glomeromycotina</taxon>
        <taxon>Glomeromycetes</taxon>
        <taxon>Diversisporales</taxon>
        <taxon>Gigasporaceae</taxon>
        <taxon>Racocetra</taxon>
    </lineage>
</organism>